<dbReference type="PROSITE" id="PS51129">
    <property type="entry name" value="PDXS_SNZ_2"/>
    <property type="match status" value="1"/>
</dbReference>
<feature type="domain" description="FPL" evidence="12">
    <location>
        <begin position="60"/>
        <end position="194"/>
    </location>
</feature>
<dbReference type="SUPFAM" id="SSF51366">
    <property type="entry name" value="Ribulose-phoshate binding barrel"/>
    <property type="match status" value="1"/>
</dbReference>
<feature type="region of interest" description="Disordered" evidence="9">
    <location>
        <begin position="1570"/>
        <end position="1594"/>
    </location>
</feature>
<feature type="transmembrane region" description="Helical" evidence="10">
    <location>
        <begin position="1396"/>
        <end position="1421"/>
    </location>
</feature>
<comment type="caution">
    <text evidence="13">The sequence shown here is derived from an EMBL/GenBank/DDBJ whole genome shotgun (WGS) entry which is preliminary data.</text>
</comment>
<evidence type="ECO:0000313" key="13">
    <source>
        <dbReference type="EMBL" id="CAK9098166.1"/>
    </source>
</evidence>
<feature type="domain" description="PdxS/SNZ N-terminal" evidence="11">
    <location>
        <begin position="379"/>
        <end position="584"/>
    </location>
</feature>
<keyword evidence="4" id="KW-0663">Pyridoxal phosphate</keyword>
<feature type="transmembrane region" description="Helical" evidence="10">
    <location>
        <begin position="1288"/>
        <end position="1306"/>
    </location>
</feature>
<feature type="compositionally biased region" description="Basic and acidic residues" evidence="9">
    <location>
        <begin position="1099"/>
        <end position="1122"/>
    </location>
</feature>
<dbReference type="Proteomes" id="UP001642464">
    <property type="component" value="Unassembled WGS sequence"/>
</dbReference>
<dbReference type="InterPro" id="IPR033755">
    <property type="entry name" value="PdxS/SNZ_N"/>
</dbReference>
<evidence type="ECO:0000256" key="3">
    <source>
        <dbReference type="ARBA" id="ARBA00012084"/>
    </source>
</evidence>
<dbReference type="EC" id="4.3.3.6" evidence="3"/>
<keyword evidence="10" id="KW-0812">Transmembrane</keyword>
<keyword evidence="5" id="KW-0456">Lyase</keyword>
<accession>A0ABP0RFV7</accession>
<dbReference type="EMBL" id="CAXAMM010041239">
    <property type="protein sequence ID" value="CAK9098166.1"/>
    <property type="molecule type" value="Genomic_DNA"/>
</dbReference>
<evidence type="ECO:0000259" key="12">
    <source>
        <dbReference type="Pfam" id="PF09758"/>
    </source>
</evidence>
<dbReference type="InterPro" id="IPR013785">
    <property type="entry name" value="Aldolase_TIM"/>
</dbReference>
<feature type="transmembrane region" description="Helical" evidence="10">
    <location>
        <begin position="1370"/>
        <end position="1390"/>
    </location>
</feature>
<evidence type="ECO:0000256" key="7">
    <source>
        <dbReference type="ARBA" id="ARBA00047992"/>
    </source>
</evidence>
<feature type="compositionally biased region" description="Basic and acidic residues" evidence="9">
    <location>
        <begin position="1571"/>
        <end position="1594"/>
    </location>
</feature>
<dbReference type="InterPro" id="IPR001852">
    <property type="entry name" value="PdxS/SNZ"/>
</dbReference>
<evidence type="ECO:0000256" key="1">
    <source>
        <dbReference type="ARBA" id="ARBA00004737"/>
    </source>
</evidence>
<feature type="transmembrane region" description="Helical" evidence="10">
    <location>
        <begin position="1498"/>
        <end position="1516"/>
    </location>
</feature>
<evidence type="ECO:0000259" key="11">
    <source>
        <dbReference type="Pfam" id="PF01680"/>
    </source>
</evidence>
<comment type="pathway">
    <text evidence="1">Cofactor biosynthesis; pyridoxal 5'-phosphate biosynthesis.</text>
</comment>
<keyword evidence="6" id="KW-0704">Schiff base</keyword>
<evidence type="ECO:0000313" key="14">
    <source>
        <dbReference type="Proteomes" id="UP001642464"/>
    </source>
</evidence>
<sequence>MDDSLKDMDDMCIQINKLGQELGRRRVLSEEGISQAVDLVQKIGSCVACSYSSQRGARGEEFAQPFIDRRVSERFRELLLTGNVRLQAQVLQTIHILLQSTPKESILFCNLTAGWYLNHVVTADYDFSKNEDLLHLWMTVVKDIALMMDGENMMLFFDPTSNWPFPIFSQSARFYHHPVAQVRTQVQATSLEIFTKLKSADSWSDSLFGLVVADSKILFTHVCCLLRHYWRRAEEANGTDRKKEKELMRLQNDILMYVSDVFTCEVRELSAVLQERLLRFALLPVLLGSVLKLQQVEKARLSQEISWPIFLDLLQTLRSSQQMQSILATILFRPYVTEDVWQSPGGQSMEPFWITKPSIERQRPGSMAEAPRTVAEGTKRVKKGLPAMLKGGVIMDVMNKEQAKIAEEAGACAVMALERIPADIRQSKGVARMSDPKMIKEIVNSVSIPVMAKCRIGHFVESQILQQIGVDCIDESEVLTVADEDNHVNKTKFKVPFVCGCRNLGEALRRIAEGASMIRTKGEAGTGDVVEAVRHIRTLHKEMRIVQMMDDDELFTYAKQIGAPIDLLQQVKKTGKLPVVNFAAGGVATPADAALCMQLGVDGVFVGSGIFKSSDPAKRARAIVKAVTHFKDPQVIAEVSEDLGEAMTGINCDGLALRFADREGGNMPAAKKARTESYADKGLAGFMGLWRRPIGRLVTAPAPRTPLGYFELQKNWGGHGQAGILDSYDAQHQDGFLYESMPIKLVSEPRSASNRLLEAFLERLREMVERGRKDAAVALRCLKYLLEASPEPLDRSVADALGGTLGRCLARQGEMSWPLCNAALVVLKDSAPTGPVVLSWWALAEENANCFLVCTAEDLLETKGSAAAAVLVWGVSTVGTNRDSSFQELDASGFCSGLWVPSVALSSRSRGSDAMAGPPNAAMSIPAPLETVPSLSISEPESGLVLQAPEPAIKGLHDSLAERLEQLDTRLQHLADVMTTTMNPMPRRRSSTPKLKAGWLGYAGLADAWEMDISHLGVPVSSRSLKSRVARGKVNQTSREANELSKDSGQQPGVLKCRVGEHRLLSVSPDAAPLPGAPESSGSEGREDARALESVMRASDSKDSHAECDHGKGQEEFSDMKAESLTSGPKRRPSMLDKAVSKGSLDSACFFPAFVSRGSGNLSEVFKVREEELTATLSNRARSETTMSPTAATAGTLSSRREVSAEILQEVTGEDFSVAEEGLVTGATVSHHFLRQVLHDSASWWLKLNPLSTFIATYASKALGLVPWTEIDFQMDWRSRCRRYASRLYHWLLILFLLGTVTFSALRFSCCRELYQEDEMKWAMACVPGMEHQLRQEFHGVLAFSGDPDTLALDPPNSGEDGRAEVNGDAVWGLLLWFALLLGRFTLFTSNAWHGGWWWGTLPFVAAYSIGTGVLVVASFWQVRTSHAMLLIVNAWSASVLRRDFNCLRSKQEWKRISGLFRKTSRAFERCFSALGITIVMLILSALIDLSHRWDEEIFATLAVALFLPGVLWTNASTTTACNRLPSLVMLLEADDEEEDAEYMDLAMFLHMSILARNSCQASSIRTLNAQRHEEKNSKKKEQQKDLGEIEVSRQKTRGPFVEVIES</sequence>
<evidence type="ECO:0000256" key="9">
    <source>
        <dbReference type="SAM" id="MobiDB-lite"/>
    </source>
</evidence>
<dbReference type="NCBIfam" id="TIGR00343">
    <property type="entry name" value="pyridoxal 5'-phosphate synthase lyase subunit PdxS"/>
    <property type="match status" value="1"/>
</dbReference>
<comment type="similarity">
    <text evidence="2 8">Belongs to the PdxS/SNZ family.</text>
</comment>
<evidence type="ECO:0000256" key="2">
    <source>
        <dbReference type="ARBA" id="ARBA00007281"/>
    </source>
</evidence>
<feature type="region of interest" description="Disordered" evidence="9">
    <location>
        <begin position="1024"/>
        <end position="1054"/>
    </location>
</feature>
<keyword evidence="10" id="KW-0472">Membrane</keyword>
<dbReference type="Pfam" id="PF01680">
    <property type="entry name" value="SOR_SNZ"/>
    <property type="match status" value="1"/>
</dbReference>
<evidence type="ECO:0000256" key="8">
    <source>
        <dbReference type="PROSITE-ProRule" id="PRU00481"/>
    </source>
</evidence>
<gene>
    <name evidence="13" type="ORF">SCF082_LOCUS46025</name>
</gene>
<organism evidence="13 14">
    <name type="scientific">Durusdinium trenchii</name>
    <dbReference type="NCBI Taxonomy" id="1381693"/>
    <lineage>
        <taxon>Eukaryota</taxon>
        <taxon>Sar</taxon>
        <taxon>Alveolata</taxon>
        <taxon>Dinophyceae</taxon>
        <taxon>Suessiales</taxon>
        <taxon>Symbiodiniaceae</taxon>
        <taxon>Durusdinium</taxon>
    </lineage>
</organism>
<dbReference type="Gene3D" id="3.20.20.70">
    <property type="entry name" value="Aldolase class I"/>
    <property type="match status" value="1"/>
</dbReference>
<evidence type="ECO:0000256" key="6">
    <source>
        <dbReference type="ARBA" id="ARBA00023270"/>
    </source>
</evidence>
<feature type="region of interest" description="Disordered" evidence="9">
    <location>
        <begin position="1066"/>
        <end position="1136"/>
    </location>
</feature>
<name>A0ABP0RFV7_9DINO</name>
<dbReference type="PANTHER" id="PTHR31829">
    <property type="entry name" value="PYRIDOXAL 5'-PHOSPHATE SYNTHASE SUBUNIT SNZ1-RELATED"/>
    <property type="match status" value="1"/>
</dbReference>
<proteinExistence type="inferred from homology"/>
<feature type="transmembrane region" description="Helical" evidence="10">
    <location>
        <begin position="1471"/>
        <end position="1492"/>
    </location>
</feature>
<dbReference type="InterPro" id="IPR011060">
    <property type="entry name" value="RibuloseP-bd_barrel"/>
</dbReference>
<dbReference type="PANTHER" id="PTHR31829:SF0">
    <property type="entry name" value="PYRIDOXAL 5'-PHOSPHATE SYNTHASE SUBUNIT SNZ1-RELATED"/>
    <property type="match status" value="1"/>
</dbReference>
<dbReference type="Pfam" id="PF09758">
    <property type="entry name" value="FPL"/>
    <property type="match status" value="1"/>
</dbReference>
<dbReference type="CDD" id="cd04727">
    <property type="entry name" value="pdxS"/>
    <property type="match status" value="1"/>
</dbReference>
<reference evidence="13 14" key="1">
    <citation type="submission" date="2024-02" db="EMBL/GenBank/DDBJ databases">
        <authorList>
            <person name="Chen Y."/>
            <person name="Shah S."/>
            <person name="Dougan E. K."/>
            <person name="Thang M."/>
            <person name="Chan C."/>
        </authorList>
    </citation>
    <scope>NUCLEOTIDE SEQUENCE [LARGE SCALE GENOMIC DNA]</scope>
</reference>
<dbReference type="PROSITE" id="PS01235">
    <property type="entry name" value="PDXS_SNZ_1"/>
    <property type="match status" value="1"/>
</dbReference>
<keyword evidence="10" id="KW-1133">Transmembrane helix</keyword>
<dbReference type="InterPro" id="IPR019155">
    <property type="entry name" value="CLEC16A/TT9_N"/>
</dbReference>
<evidence type="ECO:0000256" key="5">
    <source>
        <dbReference type="ARBA" id="ARBA00023239"/>
    </source>
</evidence>
<evidence type="ECO:0000256" key="10">
    <source>
        <dbReference type="SAM" id="Phobius"/>
    </source>
</evidence>
<dbReference type="NCBIfam" id="NF003215">
    <property type="entry name" value="PRK04180.1"/>
    <property type="match status" value="1"/>
</dbReference>
<protein>
    <recommendedName>
        <fullName evidence="3">pyridoxal 5'-phosphate synthase (glutamine hydrolyzing)</fullName>
        <ecNumber evidence="3">4.3.3.6</ecNumber>
    </recommendedName>
</protein>
<comment type="catalytic activity">
    <reaction evidence="7">
        <text>aldehydo-D-ribose 5-phosphate + D-glyceraldehyde 3-phosphate + L-glutamine = pyridoxal 5'-phosphate + L-glutamate + phosphate + 3 H2O + H(+)</text>
        <dbReference type="Rhea" id="RHEA:31507"/>
        <dbReference type="ChEBI" id="CHEBI:15377"/>
        <dbReference type="ChEBI" id="CHEBI:15378"/>
        <dbReference type="ChEBI" id="CHEBI:29985"/>
        <dbReference type="ChEBI" id="CHEBI:43474"/>
        <dbReference type="ChEBI" id="CHEBI:58273"/>
        <dbReference type="ChEBI" id="CHEBI:58359"/>
        <dbReference type="ChEBI" id="CHEBI:59776"/>
        <dbReference type="ChEBI" id="CHEBI:597326"/>
        <dbReference type="EC" id="4.3.3.6"/>
    </reaction>
</comment>
<keyword evidence="14" id="KW-1185">Reference proteome</keyword>
<dbReference type="HAMAP" id="MF_01824">
    <property type="entry name" value="PdxS"/>
    <property type="match status" value="1"/>
</dbReference>
<evidence type="ECO:0000256" key="4">
    <source>
        <dbReference type="ARBA" id="ARBA00022898"/>
    </source>
</evidence>